<evidence type="ECO:0000256" key="1">
    <source>
        <dbReference type="SAM" id="SignalP"/>
    </source>
</evidence>
<feature type="chain" id="PRO_5038525461" evidence="1">
    <location>
        <begin position="23"/>
        <end position="189"/>
    </location>
</feature>
<name>A0A9D0Z911_9FIRM</name>
<evidence type="ECO:0000313" key="3">
    <source>
        <dbReference type="Proteomes" id="UP000886887"/>
    </source>
</evidence>
<dbReference type="Proteomes" id="UP000886887">
    <property type="component" value="Unassembled WGS sequence"/>
</dbReference>
<evidence type="ECO:0000313" key="2">
    <source>
        <dbReference type="EMBL" id="HIQ71369.1"/>
    </source>
</evidence>
<protein>
    <submittedName>
        <fullName evidence="2">Uncharacterized protein</fullName>
    </submittedName>
</protein>
<keyword evidence="1" id="KW-0732">Signal</keyword>
<organism evidence="2 3">
    <name type="scientific">Candidatus Onthenecus intestinigallinarum</name>
    <dbReference type="NCBI Taxonomy" id="2840875"/>
    <lineage>
        <taxon>Bacteria</taxon>
        <taxon>Bacillati</taxon>
        <taxon>Bacillota</taxon>
        <taxon>Clostridia</taxon>
        <taxon>Eubacteriales</taxon>
        <taxon>Candidatus Onthenecus</taxon>
    </lineage>
</organism>
<dbReference type="EMBL" id="DVFJ01000011">
    <property type="protein sequence ID" value="HIQ71369.1"/>
    <property type="molecule type" value="Genomic_DNA"/>
</dbReference>
<reference evidence="2" key="1">
    <citation type="submission" date="2020-10" db="EMBL/GenBank/DDBJ databases">
        <authorList>
            <person name="Gilroy R."/>
        </authorList>
    </citation>
    <scope>NUCLEOTIDE SEQUENCE</scope>
    <source>
        <strain evidence="2">ChiSxjej2B14-6234</strain>
    </source>
</reference>
<reference evidence="2" key="2">
    <citation type="journal article" date="2021" name="PeerJ">
        <title>Extensive microbial diversity within the chicken gut microbiome revealed by metagenomics and culture.</title>
        <authorList>
            <person name="Gilroy R."/>
            <person name="Ravi A."/>
            <person name="Getino M."/>
            <person name="Pursley I."/>
            <person name="Horton D.L."/>
            <person name="Alikhan N.F."/>
            <person name="Baker D."/>
            <person name="Gharbi K."/>
            <person name="Hall N."/>
            <person name="Watson M."/>
            <person name="Adriaenssens E.M."/>
            <person name="Foster-Nyarko E."/>
            <person name="Jarju S."/>
            <person name="Secka A."/>
            <person name="Antonio M."/>
            <person name="Oren A."/>
            <person name="Chaudhuri R.R."/>
            <person name="La Ragione R."/>
            <person name="Hildebrand F."/>
            <person name="Pallen M.J."/>
        </authorList>
    </citation>
    <scope>NUCLEOTIDE SEQUENCE</scope>
    <source>
        <strain evidence="2">ChiSxjej2B14-6234</strain>
    </source>
</reference>
<comment type="caution">
    <text evidence="2">The sequence shown here is derived from an EMBL/GenBank/DDBJ whole genome shotgun (WGS) entry which is preliminary data.</text>
</comment>
<accession>A0A9D0Z911</accession>
<dbReference type="AlphaFoldDB" id="A0A9D0Z911"/>
<proteinExistence type="predicted"/>
<feature type="signal peptide" evidence="1">
    <location>
        <begin position="1"/>
        <end position="22"/>
    </location>
</feature>
<sequence length="189" mass="19709">MKKLIAQFAILSLLAVPALSLAEAVSTAPEATVSEASEAPADVLTGSVVSFDAENGSFLILTQTHGEVLVHFEPDVLSVDKLYPGLDVTVHTNGVMTMSLPGQVNALAVEVTFTEGTFAGFDEADRMLVETENGLHAFVFSEDGVRVDGLAALVEGAQVQVFHDAASTRSIPPQSAATIVRVLTADAQG</sequence>
<gene>
    <name evidence="2" type="ORF">IAB73_04060</name>
</gene>